<sequence>MADNKLPFEIRKLIAESVDLETLKNLRLASKTWSAIGLDLLLLPTFHVKSFAFDIPRLINVSKHAELSCRAARIIKTVVFQSSNWDPTILRNILVNRHVAVSEWETLHFVPSWEEQEALEELDAVIEQQGKDDILRLDAQLLVLALQAIPQADTLKIVCENQFKSRLLNKVWNEFSLEIHRLRNPDLQEVICAAKAAGLRIQHLSHEHALALTFRLTNHQSAIKTLGSSMTNLKSLSFHIQDTKSRFNFDPSRTTTLRSLISAPELEELSIKFVTLTPPLIEFLPTIQLPRLHTLSLNSVSLVTPIFFSFLKIHVQTLKRLSINNADIAEHTENWKTCLVKFKDILGPHHVEKFQLAGTLRSFGQDRTTWFFWSIYDADWSEAGGVHPISRRVAPKGRKDIEDYVLRDGPWPVENELDVSSVFT</sequence>
<evidence type="ECO:0008006" key="3">
    <source>
        <dbReference type="Google" id="ProtNLM"/>
    </source>
</evidence>
<dbReference type="OrthoDB" id="5224238at2759"/>
<keyword evidence="2" id="KW-1185">Reference proteome</keyword>
<proteinExistence type="predicted"/>
<accession>A0A8H4VWZ6</accession>
<evidence type="ECO:0000313" key="1">
    <source>
        <dbReference type="EMBL" id="KAF4625691.1"/>
    </source>
</evidence>
<protein>
    <recommendedName>
        <fullName evidence="3">F-box domain-containing protein</fullName>
    </recommendedName>
</protein>
<dbReference type="Proteomes" id="UP000566819">
    <property type="component" value="Unassembled WGS sequence"/>
</dbReference>
<comment type="caution">
    <text evidence="1">The sequence shown here is derived from an EMBL/GenBank/DDBJ whole genome shotgun (WGS) entry which is preliminary data.</text>
</comment>
<dbReference type="EMBL" id="JAAMPI010001317">
    <property type="protein sequence ID" value="KAF4625691.1"/>
    <property type="molecule type" value="Genomic_DNA"/>
</dbReference>
<dbReference type="AlphaFoldDB" id="A0A8H4VWZ6"/>
<evidence type="ECO:0000313" key="2">
    <source>
        <dbReference type="Proteomes" id="UP000566819"/>
    </source>
</evidence>
<name>A0A8H4VWZ6_9HELO</name>
<gene>
    <name evidence="1" type="ORF">G7Y89_g12472</name>
</gene>
<reference evidence="1 2" key="1">
    <citation type="submission" date="2020-03" db="EMBL/GenBank/DDBJ databases">
        <title>Draft Genome Sequence of Cudoniella acicularis.</title>
        <authorList>
            <person name="Buettner E."/>
            <person name="Kellner H."/>
        </authorList>
    </citation>
    <scope>NUCLEOTIDE SEQUENCE [LARGE SCALE GENOMIC DNA]</scope>
    <source>
        <strain evidence="1 2">DSM 108380</strain>
    </source>
</reference>
<organism evidence="1 2">
    <name type="scientific">Cudoniella acicularis</name>
    <dbReference type="NCBI Taxonomy" id="354080"/>
    <lineage>
        <taxon>Eukaryota</taxon>
        <taxon>Fungi</taxon>
        <taxon>Dikarya</taxon>
        <taxon>Ascomycota</taxon>
        <taxon>Pezizomycotina</taxon>
        <taxon>Leotiomycetes</taxon>
        <taxon>Helotiales</taxon>
        <taxon>Tricladiaceae</taxon>
        <taxon>Cudoniella</taxon>
    </lineage>
</organism>